<dbReference type="STRING" id="289003.SAMN05216190_11482"/>
<evidence type="ECO:0000256" key="1">
    <source>
        <dbReference type="SAM" id="MobiDB-lite"/>
    </source>
</evidence>
<dbReference type="Proteomes" id="UP000198784">
    <property type="component" value="Unassembled WGS sequence"/>
</dbReference>
<feature type="region of interest" description="Disordered" evidence="1">
    <location>
        <begin position="48"/>
        <end position="70"/>
    </location>
</feature>
<sequence length="70" mass="7620">MQDPRDRAASKPPTTQGAGCVRRYDLDTLNPQSGCEFADAAELWRQLQQDAGEQPETAGKDIAKETTGIN</sequence>
<gene>
    <name evidence="2" type="ORF">SAMN05216190_11482</name>
</gene>
<evidence type="ECO:0000313" key="2">
    <source>
        <dbReference type="EMBL" id="SFP63694.1"/>
    </source>
</evidence>
<reference evidence="3" key="1">
    <citation type="submission" date="2016-10" db="EMBL/GenBank/DDBJ databases">
        <authorList>
            <person name="Varghese N."/>
            <person name="Submissions S."/>
        </authorList>
    </citation>
    <scope>NUCLEOTIDE SEQUENCE [LARGE SCALE GENOMIC DNA]</scope>
    <source>
        <strain evidence="3">DSM 17834</strain>
    </source>
</reference>
<dbReference type="RefSeq" id="WP_090501428.1">
    <property type="nucleotide sequence ID" value="NZ_FOWX01000014.1"/>
</dbReference>
<evidence type="ECO:0000313" key="3">
    <source>
        <dbReference type="Proteomes" id="UP000198784"/>
    </source>
</evidence>
<accession>A0A1I5RZ30</accession>
<keyword evidence="3" id="KW-1185">Reference proteome</keyword>
<proteinExistence type="predicted"/>
<dbReference type="AlphaFoldDB" id="A0A1I5RZ30"/>
<name>A0A1I5RZ30_9PSED</name>
<dbReference type="EMBL" id="FOWX01000014">
    <property type="protein sequence ID" value="SFP63694.1"/>
    <property type="molecule type" value="Genomic_DNA"/>
</dbReference>
<dbReference type="OrthoDB" id="6966321at2"/>
<organism evidence="2 3">
    <name type="scientific">Pseudomonas borbori</name>
    <dbReference type="NCBI Taxonomy" id="289003"/>
    <lineage>
        <taxon>Bacteria</taxon>
        <taxon>Pseudomonadati</taxon>
        <taxon>Pseudomonadota</taxon>
        <taxon>Gammaproteobacteria</taxon>
        <taxon>Pseudomonadales</taxon>
        <taxon>Pseudomonadaceae</taxon>
        <taxon>Pseudomonas</taxon>
    </lineage>
</organism>
<protein>
    <submittedName>
        <fullName evidence="2">Uncharacterized protein</fullName>
    </submittedName>
</protein>